<gene>
    <name evidence="1" type="ORF">BHAOGJBA_1324</name>
</gene>
<dbReference type="AlphaFoldDB" id="A0AAV4ZI95"/>
<organism evidence="1 2">
    <name type="scientific">Methylobacterium hispanicum</name>
    <dbReference type="NCBI Taxonomy" id="270350"/>
    <lineage>
        <taxon>Bacteria</taxon>
        <taxon>Pseudomonadati</taxon>
        <taxon>Pseudomonadota</taxon>
        <taxon>Alphaproteobacteria</taxon>
        <taxon>Hyphomicrobiales</taxon>
        <taxon>Methylobacteriaceae</taxon>
        <taxon>Methylobacterium</taxon>
    </lineage>
</organism>
<accession>A0AAV4ZI95</accession>
<sequence>MSPDAPVHSFAQRWRDRREYRRPSDERIVPAEFGVEILRDRDAKAFVTQHHYSGSYPAARLAVGLMRRIGVGQSRLVGACVFGVPMNERSVPRYIGVEPNRGVELSRLVLLDEVLSDGESWFVARAMSMLRAEKPDVVGVVSYADPTERWDADGNRCKPGHIGVIYQALNFGYFGRGCSRTLVLSRDGRVVSQRALSKIRNEERGSDHAARQLVEMGAPERDVGEEPRAWVDRALRSDAFVRLKHPGNHVYLLGLDRKTRRHVGTITTTGREGYPKEWKQAA</sequence>
<evidence type="ECO:0000313" key="1">
    <source>
        <dbReference type="EMBL" id="GJD87819.1"/>
    </source>
</evidence>
<dbReference type="InterPro" id="IPR057895">
    <property type="entry name" value="Mom"/>
</dbReference>
<name>A0AAV4ZI95_9HYPH</name>
<dbReference type="EMBL" id="BPQO01000004">
    <property type="protein sequence ID" value="GJD87819.1"/>
    <property type="molecule type" value="Genomic_DNA"/>
</dbReference>
<dbReference type="Pfam" id="PF25680">
    <property type="entry name" value="Mom"/>
    <property type="match status" value="1"/>
</dbReference>
<comment type="caution">
    <text evidence="1">The sequence shown here is derived from an EMBL/GenBank/DDBJ whole genome shotgun (WGS) entry which is preliminary data.</text>
</comment>
<evidence type="ECO:0000313" key="2">
    <source>
        <dbReference type="Proteomes" id="UP001055247"/>
    </source>
</evidence>
<protein>
    <submittedName>
        <fullName evidence="1">Uncharacterized protein</fullName>
    </submittedName>
</protein>
<reference evidence="1" key="1">
    <citation type="journal article" date="2016" name="Front. Microbiol.">
        <title>Genome Sequence of the Piezophilic, Mesophilic Sulfate-Reducing Bacterium Desulfovibrio indicus J2T.</title>
        <authorList>
            <person name="Cao J."/>
            <person name="Maignien L."/>
            <person name="Shao Z."/>
            <person name="Alain K."/>
            <person name="Jebbar M."/>
        </authorList>
    </citation>
    <scope>NUCLEOTIDE SEQUENCE</scope>
    <source>
        <strain evidence="1">DSM 16372</strain>
    </source>
</reference>
<dbReference type="RefSeq" id="WP_238229810.1">
    <property type="nucleotide sequence ID" value="NZ_BPQO01000004.1"/>
</dbReference>
<keyword evidence="2" id="KW-1185">Reference proteome</keyword>
<reference evidence="1" key="2">
    <citation type="submission" date="2021-08" db="EMBL/GenBank/DDBJ databases">
        <authorList>
            <person name="Tani A."/>
            <person name="Ola A."/>
            <person name="Ogura Y."/>
            <person name="Katsura K."/>
            <person name="Hayashi T."/>
        </authorList>
    </citation>
    <scope>NUCLEOTIDE SEQUENCE</scope>
    <source>
        <strain evidence="1">DSM 16372</strain>
    </source>
</reference>
<proteinExistence type="predicted"/>
<dbReference type="Proteomes" id="UP001055247">
    <property type="component" value="Unassembled WGS sequence"/>
</dbReference>